<evidence type="ECO:0000256" key="1">
    <source>
        <dbReference type="SAM" id="MobiDB-lite"/>
    </source>
</evidence>
<keyword evidence="3" id="KW-1185">Reference proteome</keyword>
<dbReference type="EMBL" id="JH921444">
    <property type="protein sequence ID" value="EKD14803.1"/>
    <property type="molecule type" value="Genomic_DNA"/>
</dbReference>
<dbReference type="OrthoDB" id="10599947at2759"/>
<dbReference type="HOGENOM" id="CLU_1027039_0_0_1"/>
<proteinExistence type="predicted"/>
<feature type="region of interest" description="Disordered" evidence="1">
    <location>
        <begin position="1"/>
        <end position="43"/>
    </location>
</feature>
<name>K1X1X0_MARBU</name>
<feature type="compositionally biased region" description="Acidic residues" evidence="1">
    <location>
        <begin position="11"/>
        <end position="22"/>
    </location>
</feature>
<dbReference type="InParanoid" id="K1X1X0"/>
<reference evidence="2 3" key="1">
    <citation type="journal article" date="2012" name="BMC Genomics">
        <title>Sequencing the genome of Marssonina brunnea reveals fungus-poplar co-evolution.</title>
        <authorList>
            <person name="Zhu S."/>
            <person name="Cao Y.-Z."/>
            <person name="Jiang C."/>
            <person name="Tan B.-Y."/>
            <person name="Wang Z."/>
            <person name="Feng S."/>
            <person name="Zhang L."/>
            <person name="Su X.-H."/>
            <person name="Brejova B."/>
            <person name="Vinar T."/>
            <person name="Xu M."/>
            <person name="Wang M.-X."/>
            <person name="Zhang S.-G."/>
            <person name="Huang M.-R."/>
            <person name="Wu R."/>
            <person name="Zhou Y."/>
        </authorList>
    </citation>
    <scope>NUCLEOTIDE SEQUENCE [LARGE SCALE GENOMIC DNA]</scope>
    <source>
        <strain evidence="2 3">MB_m1</strain>
    </source>
</reference>
<organism evidence="2 3">
    <name type="scientific">Marssonina brunnea f. sp. multigermtubi (strain MB_m1)</name>
    <name type="common">Marssonina leaf spot fungus</name>
    <dbReference type="NCBI Taxonomy" id="1072389"/>
    <lineage>
        <taxon>Eukaryota</taxon>
        <taxon>Fungi</taxon>
        <taxon>Dikarya</taxon>
        <taxon>Ascomycota</taxon>
        <taxon>Pezizomycotina</taxon>
        <taxon>Leotiomycetes</taxon>
        <taxon>Helotiales</taxon>
        <taxon>Drepanopezizaceae</taxon>
        <taxon>Drepanopeziza</taxon>
    </lineage>
</organism>
<evidence type="ECO:0000313" key="2">
    <source>
        <dbReference type="EMBL" id="EKD14803.1"/>
    </source>
</evidence>
<sequence>MANRASIPSLEDVEEEFDTNSEDLDRKAKAKGEGEDEDKAWEDGTAAYLKKRFVEMVWWKNTVDEVKSVAGGETGESAENVTSGEEISSAESIASTEAITATEMEAVTSMEAVTPMEAIISPDDITSEEAIASLEEIVSTKYETLMRDTTSATGEQKGETAIIDYVNGSMGGTEGNVHSEKVRSDPDRCSFGNASVMKTIDFVGYDRRDDSSDLSDQSPEMCETTLHRLMLFIISIIKNEIITSHTQCTKLSKQVSQIVMKQEQTENWNIK</sequence>
<accession>K1X1X0</accession>
<dbReference type="Proteomes" id="UP000006753">
    <property type="component" value="Unassembled WGS sequence"/>
</dbReference>
<feature type="compositionally biased region" description="Basic and acidic residues" evidence="1">
    <location>
        <begin position="23"/>
        <end position="33"/>
    </location>
</feature>
<gene>
    <name evidence="2" type="ORF">MBM_07014</name>
</gene>
<dbReference type="KEGG" id="mbe:MBM_07014"/>
<evidence type="ECO:0000313" key="3">
    <source>
        <dbReference type="Proteomes" id="UP000006753"/>
    </source>
</evidence>
<protein>
    <submittedName>
        <fullName evidence="2">Uncharacterized protein</fullName>
    </submittedName>
</protein>
<dbReference type="AlphaFoldDB" id="K1X1X0"/>